<feature type="transmembrane region" description="Helical" evidence="7">
    <location>
        <begin position="99"/>
        <end position="119"/>
    </location>
</feature>
<dbReference type="InterPro" id="IPR010291">
    <property type="entry name" value="Ion_channel_UNC-93"/>
</dbReference>
<evidence type="ECO:0000313" key="9">
    <source>
        <dbReference type="Proteomes" id="UP000242188"/>
    </source>
</evidence>
<feature type="compositionally biased region" description="Basic and acidic residues" evidence="6">
    <location>
        <begin position="8"/>
        <end position="21"/>
    </location>
</feature>
<evidence type="ECO:0000256" key="4">
    <source>
        <dbReference type="ARBA" id="ARBA00022989"/>
    </source>
</evidence>
<feature type="transmembrane region" description="Helical" evidence="7">
    <location>
        <begin position="131"/>
        <end position="156"/>
    </location>
</feature>
<dbReference type="GO" id="GO:0016020">
    <property type="term" value="C:membrane"/>
    <property type="evidence" value="ECO:0007669"/>
    <property type="project" value="UniProtKB-SubCell"/>
</dbReference>
<feature type="region of interest" description="Disordered" evidence="6">
    <location>
        <begin position="1"/>
        <end position="63"/>
    </location>
</feature>
<dbReference type="Gene3D" id="1.20.1250.20">
    <property type="entry name" value="MFS general substrate transporter like domains"/>
    <property type="match status" value="1"/>
</dbReference>
<dbReference type="Pfam" id="PF05978">
    <property type="entry name" value="UNC-93"/>
    <property type="match status" value="1"/>
</dbReference>
<evidence type="ECO:0000256" key="5">
    <source>
        <dbReference type="ARBA" id="ARBA00023136"/>
    </source>
</evidence>
<evidence type="ECO:0000256" key="3">
    <source>
        <dbReference type="ARBA" id="ARBA00022692"/>
    </source>
</evidence>
<comment type="subcellular location">
    <subcellularLocation>
        <location evidence="1">Membrane</location>
        <topology evidence="1">Multi-pass membrane protein</topology>
    </subcellularLocation>
</comment>
<dbReference type="AlphaFoldDB" id="A0A210PE46"/>
<feature type="compositionally biased region" description="Polar residues" evidence="6">
    <location>
        <begin position="48"/>
        <end position="57"/>
    </location>
</feature>
<feature type="transmembrane region" description="Helical" evidence="7">
    <location>
        <begin position="200"/>
        <end position="219"/>
    </location>
</feature>
<keyword evidence="9" id="KW-1185">Reference proteome</keyword>
<gene>
    <name evidence="8" type="ORF">KP79_PYT14123</name>
</gene>
<keyword evidence="4 7" id="KW-1133">Transmembrane helix</keyword>
<evidence type="ECO:0000256" key="1">
    <source>
        <dbReference type="ARBA" id="ARBA00004141"/>
    </source>
</evidence>
<sequence>MMADCDSSPDHTPSRDSDSSEVRAILWGRLGRRLESGSNETPAIAEQTEPTSGTTFPPSVKRPTRLSDEWNELRRLRGSPDGQDNVSIPSHRMESRRSIWKNFISLCTSLMCAFISFLPLRNIQSSLYTNYHLGTLSLAVIYGSFIIGCVMSSWIAQNARPKGLILVSVFSHVLFVAANMFPAFITLIPASCLFGFLQAPLWSVQELLIGSYGTSYSAVTGMRMERSIQQFQGVFVIFCHSAQIFGNLLESLVLGMDDTATNVMFHGNYSNYLREESASTNCTSPCKTPIAYPFNAFGYEIFPNTMLLDGRLHQVEILKIIFLAIGCVSVTLVGCCLRKPDIILNKRKMCLKEKVQESLSFFRTKTFLMLGLLMIFTGMQQGIVINDVTKVYGTDGLGLSMVGYFMMCYGTCQLATLLVLERFQKRVKPIVFVLKGFLISLGLLILLYVWEPADDCVYTVLGYMALWGAVDAVWQSQVQNILVANVTRKEPAIIGFRICQGFGLTVVFLASIWLSLLYKLCLVCGVLIMGVLGYMILEINNNPMTPLEPRPFNV</sequence>
<proteinExistence type="inferred from homology"/>
<evidence type="ECO:0000256" key="6">
    <source>
        <dbReference type="SAM" id="MobiDB-lite"/>
    </source>
</evidence>
<dbReference type="OrthoDB" id="78663at2759"/>
<accession>A0A210PE46</accession>
<feature type="transmembrane region" description="Helical" evidence="7">
    <location>
        <begin position="231"/>
        <end position="249"/>
    </location>
</feature>
<feature type="transmembrane region" description="Helical" evidence="7">
    <location>
        <begin position="397"/>
        <end position="420"/>
    </location>
</feature>
<feature type="transmembrane region" description="Helical" evidence="7">
    <location>
        <begin position="520"/>
        <end position="537"/>
    </location>
</feature>
<dbReference type="Proteomes" id="UP000242188">
    <property type="component" value="Unassembled WGS sequence"/>
</dbReference>
<feature type="transmembrane region" description="Helical" evidence="7">
    <location>
        <begin position="163"/>
        <end position="188"/>
    </location>
</feature>
<feature type="transmembrane region" description="Helical" evidence="7">
    <location>
        <begin position="432"/>
        <end position="450"/>
    </location>
</feature>
<dbReference type="PANTHER" id="PTHR19444:SF13">
    <property type="entry name" value="PROTEIN UNC-93 HOMOLOG A"/>
    <property type="match status" value="1"/>
</dbReference>
<dbReference type="SUPFAM" id="SSF103473">
    <property type="entry name" value="MFS general substrate transporter"/>
    <property type="match status" value="2"/>
</dbReference>
<feature type="transmembrane region" description="Helical" evidence="7">
    <location>
        <begin position="317"/>
        <end position="337"/>
    </location>
</feature>
<reference evidence="8 9" key="1">
    <citation type="journal article" date="2017" name="Nat. Ecol. Evol.">
        <title>Scallop genome provides insights into evolution of bilaterian karyotype and development.</title>
        <authorList>
            <person name="Wang S."/>
            <person name="Zhang J."/>
            <person name="Jiao W."/>
            <person name="Li J."/>
            <person name="Xun X."/>
            <person name="Sun Y."/>
            <person name="Guo X."/>
            <person name="Huan P."/>
            <person name="Dong B."/>
            <person name="Zhang L."/>
            <person name="Hu X."/>
            <person name="Sun X."/>
            <person name="Wang J."/>
            <person name="Zhao C."/>
            <person name="Wang Y."/>
            <person name="Wang D."/>
            <person name="Huang X."/>
            <person name="Wang R."/>
            <person name="Lv J."/>
            <person name="Li Y."/>
            <person name="Zhang Z."/>
            <person name="Liu B."/>
            <person name="Lu W."/>
            <person name="Hui Y."/>
            <person name="Liang J."/>
            <person name="Zhou Z."/>
            <person name="Hou R."/>
            <person name="Li X."/>
            <person name="Liu Y."/>
            <person name="Li H."/>
            <person name="Ning X."/>
            <person name="Lin Y."/>
            <person name="Zhao L."/>
            <person name="Xing Q."/>
            <person name="Dou J."/>
            <person name="Li Y."/>
            <person name="Mao J."/>
            <person name="Guo H."/>
            <person name="Dou H."/>
            <person name="Li T."/>
            <person name="Mu C."/>
            <person name="Jiang W."/>
            <person name="Fu Q."/>
            <person name="Fu X."/>
            <person name="Miao Y."/>
            <person name="Liu J."/>
            <person name="Yu Q."/>
            <person name="Li R."/>
            <person name="Liao H."/>
            <person name="Li X."/>
            <person name="Kong Y."/>
            <person name="Jiang Z."/>
            <person name="Chourrout D."/>
            <person name="Li R."/>
            <person name="Bao Z."/>
        </authorList>
    </citation>
    <scope>NUCLEOTIDE SEQUENCE [LARGE SCALE GENOMIC DNA]</scope>
    <source>
        <strain evidence="8 9">PY_sf001</strain>
    </source>
</reference>
<comment type="caution">
    <text evidence="8">The sequence shown here is derived from an EMBL/GenBank/DDBJ whole genome shotgun (WGS) entry which is preliminary data.</text>
</comment>
<feature type="transmembrane region" description="Helical" evidence="7">
    <location>
        <begin position="494"/>
        <end position="514"/>
    </location>
</feature>
<evidence type="ECO:0000256" key="2">
    <source>
        <dbReference type="ARBA" id="ARBA00009172"/>
    </source>
</evidence>
<keyword evidence="5 7" id="KW-0472">Membrane</keyword>
<comment type="similarity">
    <text evidence="2">Belongs to the unc-93 family.</text>
</comment>
<dbReference type="InterPro" id="IPR036259">
    <property type="entry name" value="MFS_trans_sf"/>
</dbReference>
<protein>
    <submittedName>
        <fullName evidence="8">Protein unc-93-like A</fullName>
    </submittedName>
</protein>
<evidence type="ECO:0000256" key="7">
    <source>
        <dbReference type="SAM" id="Phobius"/>
    </source>
</evidence>
<dbReference type="EMBL" id="NEDP02076750">
    <property type="protein sequence ID" value="OWF34726.1"/>
    <property type="molecule type" value="Genomic_DNA"/>
</dbReference>
<name>A0A210PE46_MIZYE</name>
<dbReference type="PANTHER" id="PTHR19444">
    <property type="entry name" value="UNC-93 RELATED"/>
    <property type="match status" value="1"/>
</dbReference>
<keyword evidence="3 7" id="KW-0812">Transmembrane</keyword>
<dbReference type="InterPro" id="IPR051951">
    <property type="entry name" value="UNC-93_regulatory"/>
</dbReference>
<evidence type="ECO:0000313" key="8">
    <source>
        <dbReference type="EMBL" id="OWF34726.1"/>
    </source>
</evidence>
<organism evidence="8 9">
    <name type="scientific">Mizuhopecten yessoensis</name>
    <name type="common">Japanese scallop</name>
    <name type="synonym">Patinopecten yessoensis</name>
    <dbReference type="NCBI Taxonomy" id="6573"/>
    <lineage>
        <taxon>Eukaryota</taxon>
        <taxon>Metazoa</taxon>
        <taxon>Spiralia</taxon>
        <taxon>Lophotrochozoa</taxon>
        <taxon>Mollusca</taxon>
        <taxon>Bivalvia</taxon>
        <taxon>Autobranchia</taxon>
        <taxon>Pteriomorphia</taxon>
        <taxon>Pectinida</taxon>
        <taxon>Pectinoidea</taxon>
        <taxon>Pectinidae</taxon>
        <taxon>Mizuhopecten</taxon>
    </lineage>
</organism>